<proteinExistence type="predicted"/>
<feature type="region of interest" description="Disordered" evidence="1">
    <location>
        <begin position="250"/>
        <end position="284"/>
    </location>
</feature>
<keyword evidence="2" id="KW-1133">Transmembrane helix</keyword>
<feature type="transmembrane region" description="Helical" evidence="2">
    <location>
        <begin position="45"/>
        <end position="71"/>
    </location>
</feature>
<feature type="transmembrane region" description="Helical" evidence="2">
    <location>
        <begin position="115"/>
        <end position="135"/>
    </location>
</feature>
<reference evidence="4" key="1">
    <citation type="submission" date="2020-05" db="EMBL/GenBank/DDBJ databases">
        <title>Mycena genomes resolve the evolution of fungal bioluminescence.</title>
        <authorList>
            <person name="Tsai I.J."/>
        </authorList>
    </citation>
    <scope>NUCLEOTIDE SEQUENCE</scope>
    <source>
        <strain evidence="4">160909Yilan</strain>
    </source>
</reference>
<keyword evidence="2" id="KW-0812">Transmembrane</keyword>
<comment type="caution">
    <text evidence="4">The sequence shown here is derived from an EMBL/GenBank/DDBJ whole genome shotgun (WGS) entry which is preliminary data.</text>
</comment>
<dbReference type="AlphaFoldDB" id="A0A8H7DJW2"/>
<dbReference type="PANTHER" id="PTHR40465:SF1">
    <property type="entry name" value="DUF6534 DOMAIN-CONTAINING PROTEIN"/>
    <property type="match status" value="1"/>
</dbReference>
<organism evidence="4 5">
    <name type="scientific">Mycena sanguinolenta</name>
    <dbReference type="NCBI Taxonomy" id="230812"/>
    <lineage>
        <taxon>Eukaryota</taxon>
        <taxon>Fungi</taxon>
        <taxon>Dikarya</taxon>
        <taxon>Basidiomycota</taxon>
        <taxon>Agaricomycotina</taxon>
        <taxon>Agaricomycetes</taxon>
        <taxon>Agaricomycetidae</taxon>
        <taxon>Agaricales</taxon>
        <taxon>Marasmiineae</taxon>
        <taxon>Mycenaceae</taxon>
        <taxon>Mycena</taxon>
    </lineage>
</organism>
<dbReference type="OrthoDB" id="3265526at2759"/>
<sequence length="340" mass="37435">MAGVDLLFGPMLIGVVLNMMLYGAVVTQVVAYYQRYSNDSAWIRYFMLYLLLVQTANVFVEFGIIYQPLIIQFGAQAATALSPKLLPGDSVLISLVAAPIQMFTAWRISVITSSYILPGLIVLLSLCSFGFGMTVSTEVFLHPEFRNFDLFASEVIVWLVMSATCDLVIALGMSYSLYSRKTKSNVVVDNKINRIIKLTLETGSLTAVLALADVSLFLIFPGTSANFIVDFPLSAVYTCSILAMLNSREPRKPGDAEQGHTASEKLTQGQTTLKPPANFQTSKLDRDCTFHGSRMVREPTTSVINIHASALVTADTASDRTLTPHPDYRPFVPNHSHPRF</sequence>
<name>A0A8H7DJW2_9AGAR</name>
<dbReference type="PANTHER" id="PTHR40465">
    <property type="entry name" value="CHROMOSOME 1, WHOLE GENOME SHOTGUN SEQUENCE"/>
    <property type="match status" value="1"/>
</dbReference>
<evidence type="ECO:0000256" key="1">
    <source>
        <dbReference type="SAM" id="MobiDB-lite"/>
    </source>
</evidence>
<dbReference type="InterPro" id="IPR045339">
    <property type="entry name" value="DUF6534"/>
</dbReference>
<evidence type="ECO:0000313" key="4">
    <source>
        <dbReference type="EMBL" id="KAF7376900.1"/>
    </source>
</evidence>
<dbReference type="Pfam" id="PF20152">
    <property type="entry name" value="DUF6534"/>
    <property type="match status" value="1"/>
</dbReference>
<feature type="transmembrane region" description="Helical" evidence="2">
    <location>
        <begin position="155"/>
        <end position="178"/>
    </location>
</feature>
<protein>
    <recommendedName>
        <fullName evidence="3">DUF6534 domain-containing protein</fullName>
    </recommendedName>
</protein>
<dbReference type="Proteomes" id="UP000623467">
    <property type="component" value="Unassembled WGS sequence"/>
</dbReference>
<feature type="region of interest" description="Disordered" evidence="1">
    <location>
        <begin position="317"/>
        <end position="340"/>
    </location>
</feature>
<feature type="compositionally biased region" description="Polar residues" evidence="1">
    <location>
        <begin position="260"/>
        <end position="282"/>
    </location>
</feature>
<evidence type="ECO:0000313" key="5">
    <source>
        <dbReference type="Proteomes" id="UP000623467"/>
    </source>
</evidence>
<gene>
    <name evidence="4" type="ORF">MSAN_00107700</name>
</gene>
<feature type="transmembrane region" description="Helical" evidence="2">
    <location>
        <begin position="198"/>
        <end position="220"/>
    </location>
</feature>
<feature type="domain" description="DUF6534" evidence="3">
    <location>
        <begin position="162"/>
        <end position="249"/>
    </location>
</feature>
<dbReference type="EMBL" id="JACAZH010000001">
    <property type="protein sequence ID" value="KAF7376900.1"/>
    <property type="molecule type" value="Genomic_DNA"/>
</dbReference>
<evidence type="ECO:0000256" key="2">
    <source>
        <dbReference type="SAM" id="Phobius"/>
    </source>
</evidence>
<keyword evidence="5" id="KW-1185">Reference proteome</keyword>
<evidence type="ECO:0000259" key="3">
    <source>
        <dbReference type="Pfam" id="PF20152"/>
    </source>
</evidence>
<feature type="transmembrane region" description="Helical" evidence="2">
    <location>
        <begin position="12"/>
        <end position="33"/>
    </location>
</feature>
<keyword evidence="2" id="KW-0472">Membrane</keyword>
<feature type="transmembrane region" description="Helical" evidence="2">
    <location>
        <begin position="91"/>
        <end position="108"/>
    </location>
</feature>
<accession>A0A8H7DJW2</accession>